<gene>
    <name evidence="2" type="ORF">E2562_006746</name>
    <name evidence="1" type="ORF">E2562_031319</name>
</gene>
<comment type="caution">
    <text evidence="2">The sequence shown here is derived from an EMBL/GenBank/DDBJ whole genome shotgun (WGS) entry which is preliminary data.</text>
</comment>
<protein>
    <submittedName>
        <fullName evidence="2">Uncharacterized protein</fullName>
    </submittedName>
</protein>
<name>A0A6G1EG50_9ORYZ</name>
<proteinExistence type="predicted"/>
<dbReference type="EMBL" id="SPHZ02000010">
    <property type="protein sequence ID" value="KAF0897019.1"/>
    <property type="molecule type" value="Genomic_DNA"/>
</dbReference>
<dbReference type="AlphaFoldDB" id="A0A6G1EG50"/>
<sequence>MAPHGGCKGHVRDEGVLGAEGGVLEHGCDDVSASGAAQENAALVSGYSKNLVRLFLDGNLTSAAVMGSWLMPSPS</sequence>
<accession>A0A6G1EG50</accession>
<evidence type="ECO:0000313" key="2">
    <source>
        <dbReference type="EMBL" id="KAF0923790.1"/>
    </source>
</evidence>
<dbReference type="EMBL" id="SPHZ02000003">
    <property type="protein sequence ID" value="KAF0923790.1"/>
    <property type="molecule type" value="Genomic_DNA"/>
</dbReference>
<evidence type="ECO:0000313" key="1">
    <source>
        <dbReference type="EMBL" id="KAF0897019.1"/>
    </source>
</evidence>
<organism evidence="2 3">
    <name type="scientific">Oryza meyeriana var. granulata</name>
    <dbReference type="NCBI Taxonomy" id="110450"/>
    <lineage>
        <taxon>Eukaryota</taxon>
        <taxon>Viridiplantae</taxon>
        <taxon>Streptophyta</taxon>
        <taxon>Embryophyta</taxon>
        <taxon>Tracheophyta</taxon>
        <taxon>Spermatophyta</taxon>
        <taxon>Magnoliopsida</taxon>
        <taxon>Liliopsida</taxon>
        <taxon>Poales</taxon>
        <taxon>Poaceae</taxon>
        <taxon>BOP clade</taxon>
        <taxon>Oryzoideae</taxon>
        <taxon>Oryzeae</taxon>
        <taxon>Oryzinae</taxon>
        <taxon>Oryza</taxon>
        <taxon>Oryza meyeriana</taxon>
    </lineage>
</organism>
<dbReference type="Proteomes" id="UP000479710">
    <property type="component" value="Unassembled WGS sequence"/>
</dbReference>
<evidence type="ECO:0000313" key="3">
    <source>
        <dbReference type="Proteomes" id="UP000479710"/>
    </source>
</evidence>
<keyword evidence="3" id="KW-1185">Reference proteome</keyword>
<reference evidence="2 3" key="1">
    <citation type="submission" date="2019-11" db="EMBL/GenBank/DDBJ databases">
        <title>Whole genome sequence of Oryza granulata.</title>
        <authorList>
            <person name="Li W."/>
        </authorList>
    </citation>
    <scope>NUCLEOTIDE SEQUENCE [LARGE SCALE GENOMIC DNA]</scope>
    <source>
        <strain evidence="3">cv. Menghai</strain>
        <tissue evidence="2">Leaf</tissue>
    </source>
</reference>